<proteinExistence type="predicted"/>
<organism evidence="3 4">
    <name type="scientific">Caenorhabditis tropicalis</name>
    <dbReference type="NCBI Taxonomy" id="1561998"/>
    <lineage>
        <taxon>Eukaryota</taxon>
        <taxon>Metazoa</taxon>
        <taxon>Ecdysozoa</taxon>
        <taxon>Nematoda</taxon>
        <taxon>Chromadorea</taxon>
        <taxon>Rhabditida</taxon>
        <taxon>Rhabditina</taxon>
        <taxon>Rhabditomorpha</taxon>
        <taxon>Rhabditoidea</taxon>
        <taxon>Rhabditidae</taxon>
        <taxon>Peloderinae</taxon>
        <taxon>Caenorhabditis</taxon>
    </lineage>
</organism>
<reference evidence="4" key="1">
    <citation type="submission" date="2016-11" db="UniProtKB">
        <authorList>
            <consortium name="WormBaseParasite"/>
        </authorList>
    </citation>
    <scope>IDENTIFICATION</scope>
</reference>
<evidence type="ECO:0000313" key="3">
    <source>
        <dbReference type="Proteomes" id="UP000095282"/>
    </source>
</evidence>
<dbReference type="AlphaFoldDB" id="A0A1I7TNN9"/>
<evidence type="ECO:0000313" key="4">
    <source>
        <dbReference type="WBParaSite" id="Csp11.Scaffold629.g10244.t1"/>
    </source>
</evidence>
<keyword evidence="2" id="KW-1133">Transmembrane helix</keyword>
<protein>
    <submittedName>
        <fullName evidence="4">G_PROTEIN_RECEP_F1_2 domain-containing protein</fullName>
    </submittedName>
</protein>
<keyword evidence="2" id="KW-0472">Membrane</keyword>
<dbReference type="WBParaSite" id="Csp11.Scaffold629.g10244.t1">
    <property type="protein sequence ID" value="Csp11.Scaffold629.g10244.t1"/>
    <property type="gene ID" value="Csp11.Scaffold629.g10244"/>
</dbReference>
<evidence type="ECO:0000256" key="2">
    <source>
        <dbReference type="SAM" id="Phobius"/>
    </source>
</evidence>
<sequence>MTIASKLIELKDIEAQKPISAEKPTLIEKPAPTEAKGSPTKQPKATRGLFRAIVVVNASQKRRRQQRRNTTACFIGLITLLVVFDVFVILSADRNCPIVQLTGIYPSSLSLLMLLSLHLMTLMGGLSKTVRGCRLAMGISWVCFIISIFCLLFIPSFIGSSIGSGLNPVNYNVFPATSSNDRFENAFYSALLSQMIAFTIFLASANQLILVGHLLVEARRIENALRIAQKASALGGERGAGDVLLPAV</sequence>
<feature type="transmembrane region" description="Helical" evidence="2">
    <location>
        <begin position="71"/>
        <end position="92"/>
    </location>
</feature>
<dbReference type="Pfam" id="PF10912">
    <property type="entry name" value="Glam1"/>
    <property type="match status" value="1"/>
</dbReference>
<dbReference type="eggNOG" id="ENOG502TIMI">
    <property type="taxonomic scope" value="Eukaryota"/>
</dbReference>
<keyword evidence="3" id="KW-1185">Reference proteome</keyword>
<feature type="transmembrane region" description="Helical" evidence="2">
    <location>
        <begin position="104"/>
        <end position="123"/>
    </location>
</feature>
<keyword evidence="2" id="KW-0812">Transmembrane</keyword>
<evidence type="ECO:0000256" key="1">
    <source>
        <dbReference type="SAM" id="MobiDB-lite"/>
    </source>
</evidence>
<name>A0A1I7TNN9_9PELO</name>
<feature type="transmembrane region" description="Helical" evidence="2">
    <location>
        <begin position="135"/>
        <end position="158"/>
    </location>
</feature>
<feature type="region of interest" description="Disordered" evidence="1">
    <location>
        <begin position="21"/>
        <end position="43"/>
    </location>
</feature>
<dbReference type="InterPro" id="IPR024483">
    <property type="entry name" value="Glam1"/>
</dbReference>
<accession>A0A1I7TNN9</accession>
<dbReference type="Proteomes" id="UP000095282">
    <property type="component" value="Unplaced"/>
</dbReference>
<feature type="transmembrane region" description="Helical" evidence="2">
    <location>
        <begin position="195"/>
        <end position="216"/>
    </location>
</feature>